<evidence type="ECO:0000313" key="4">
    <source>
        <dbReference type="EMBL" id="MCW9706169.1"/>
    </source>
</evidence>
<dbReference type="InterPro" id="IPR011042">
    <property type="entry name" value="6-blade_b-propeller_TolB-like"/>
</dbReference>
<dbReference type="Proteomes" id="UP001207918">
    <property type="component" value="Unassembled WGS sequence"/>
</dbReference>
<dbReference type="SUPFAM" id="SSF101898">
    <property type="entry name" value="NHL repeat"/>
    <property type="match status" value="1"/>
</dbReference>
<sequence length="380" mass="43066">MLTECTKEKQEQTAGPDSLSPHFEEELLIDDEQNSEEPLLVSPAGVRTDRVGNIYIADRKQSAVQVFDADGNFLRSIGRAGAGPGEFGVINAIEINNKQELMTIDANNKRVTRFSNTGEVLSNYAPAEGEMIWSQYFRQLDKQHYLLLHKEREIPGTKEQEELFRQSTLFHLYDSTFTHTASFGRIDSMMNLPGDFTKLYANTVNSGHFWPDEEGNIWYAPPLYAGRLFKYRAGVKGWTLAQTLRGHLLPGKPLEIDSDREGNMTIVVYTDERTKSVSAYLKSESLGIFEMNDGRLIHLSSQLQNGKRKTVVEVFNEEGKLEGVGLLEKFTFAGTEQKALITNIWKDKDDRFYIIDKRDVPVVRVGRIEGVIARKTTTKN</sequence>
<gene>
    <name evidence="4" type="ORF">J6I44_04865</name>
</gene>
<evidence type="ECO:0000256" key="2">
    <source>
        <dbReference type="ARBA" id="ARBA00023180"/>
    </source>
</evidence>
<evidence type="ECO:0000256" key="3">
    <source>
        <dbReference type="SAM" id="MobiDB-lite"/>
    </source>
</evidence>
<protein>
    <submittedName>
        <fullName evidence="4">6-bladed beta-propeller</fullName>
    </submittedName>
</protein>
<dbReference type="Pfam" id="PF17170">
    <property type="entry name" value="DUF5128"/>
    <property type="match status" value="1"/>
</dbReference>
<comment type="caution">
    <text evidence="4">The sequence shown here is derived from an EMBL/GenBank/DDBJ whole genome shotgun (WGS) entry which is preliminary data.</text>
</comment>
<evidence type="ECO:0000256" key="1">
    <source>
        <dbReference type="ARBA" id="ARBA00022729"/>
    </source>
</evidence>
<dbReference type="PANTHER" id="PTHR10680">
    <property type="entry name" value="PEPTIDYL-GLYCINE ALPHA-AMIDATING MONOOXYGENASE"/>
    <property type="match status" value="1"/>
</dbReference>
<accession>A0ABT3PJT0</accession>
<keyword evidence="2" id="KW-0325">Glycoprotein</keyword>
<dbReference type="EMBL" id="JAGGJA010000003">
    <property type="protein sequence ID" value="MCW9706169.1"/>
    <property type="molecule type" value="Genomic_DNA"/>
</dbReference>
<keyword evidence="1" id="KW-0732">Signal</keyword>
<evidence type="ECO:0000313" key="5">
    <source>
        <dbReference type="Proteomes" id="UP001207918"/>
    </source>
</evidence>
<dbReference type="RefSeq" id="WP_265764869.1">
    <property type="nucleotide sequence ID" value="NZ_JAGGJA010000003.1"/>
</dbReference>
<dbReference type="Gene3D" id="2.120.10.30">
    <property type="entry name" value="TolB, C-terminal domain"/>
    <property type="match status" value="1"/>
</dbReference>
<organism evidence="4 5">
    <name type="scientific">Fodinibius salsisoli</name>
    <dbReference type="NCBI Taxonomy" id="2820877"/>
    <lineage>
        <taxon>Bacteria</taxon>
        <taxon>Pseudomonadati</taxon>
        <taxon>Balneolota</taxon>
        <taxon>Balneolia</taxon>
        <taxon>Balneolales</taxon>
        <taxon>Balneolaceae</taxon>
        <taxon>Fodinibius</taxon>
    </lineage>
</organism>
<keyword evidence="5" id="KW-1185">Reference proteome</keyword>
<name>A0ABT3PJT0_9BACT</name>
<proteinExistence type="predicted"/>
<reference evidence="4 5" key="1">
    <citation type="submission" date="2021-03" db="EMBL/GenBank/DDBJ databases">
        <title>Aliifodinibius sp. nov., a new bacterium isolated from saline soil.</title>
        <authorList>
            <person name="Galisteo C."/>
            <person name="De La Haba R."/>
            <person name="Sanchez-Porro C."/>
            <person name="Ventosa A."/>
        </authorList>
    </citation>
    <scope>NUCLEOTIDE SEQUENCE [LARGE SCALE GENOMIC DNA]</scope>
    <source>
        <strain evidence="4 5">1BSP15-2V2</strain>
    </source>
</reference>
<feature type="compositionally biased region" description="Basic and acidic residues" evidence="3">
    <location>
        <begin position="1"/>
        <end position="11"/>
    </location>
</feature>
<feature type="region of interest" description="Disordered" evidence="3">
    <location>
        <begin position="1"/>
        <end position="25"/>
    </location>
</feature>